<name>A0A2P6PVG7_ROSCH</name>
<dbReference type="AlphaFoldDB" id="A0A2P6PVG7"/>
<gene>
    <name evidence="1" type="ORF">RchiOBHm_Chr6g0289071</name>
</gene>
<sequence>MPCKISSSIPITITCKINTTIIEFSSLNNRSLNLLTILDLEYRLVDLLEVLPHPESFCWFFFLRFCICSICNISGRTNTFSLSLFSLLSLLGLGMFWELSEPSKNQLVLEQLLLN</sequence>
<reference evidence="1 2" key="1">
    <citation type="journal article" date="2018" name="Nat. Genet.">
        <title>The Rosa genome provides new insights in the design of modern roses.</title>
        <authorList>
            <person name="Bendahmane M."/>
        </authorList>
    </citation>
    <scope>NUCLEOTIDE SEQUENCE [LARGE SCALE GENOMIC DNA]</scope>
    <source>
        <strain evidence="2">cv. Old Blush</strain>
    </source>
</reference>
<dbReference type="Gramene" id="PRQ25933">
    <property type="protein sequence ID" value="PRQ25933"/>
    <property type="gene ID" value="RchiOBHm_Chr6g0289071"/>
</dbReference>
<keyword evidence="2" id="KW-1185">Reference proteome</keyword>
<comment type="caution">
    <text evidence="1">The sequence shown here is derived from an EMBL/GenBank/DDBJ whole genome shotgun (WGS) entry which is preliminary data.</text>
</comment>
<evidence type="ECO:0000313" key="2">
    <source>
        <dbReference type="Proteomes" id="UP000238479"/>
    </source>
</evidence>
<accession>A0A2P6PVG7</accession>
<organism evidence="1 2">
    <name type="scientific">Rosa chinensis</name>
    <name type="common">China rose</name>
    <dbReference type="NCBI Taxonomy" id="74649"/>
    <lineage>
        <taxon>Eukaryota</taxon>
        <taxon>Viridiplantae</taxon>
        <taxon>Streptophyta</taxon>
        <taxon>Embryophyta</taxon>
        <taxon>Tracheophyta</taxon>
        <taxon>Spermatophyta</taxon>
        <taxon>Magnoliopsida</taxon>
        <taxon>eudicotyledons</taxon>
        <taxon>Gunneridae</taxon>
        <taxon>Pentapetalae</taxon>
        <taxon>rosids</taxon>
        <taxon>fabids</taxon>
        <taxon>Rosales</taxon>
        <taxon>Rosaceae</taxon>
        <taxon>Rosoideae</taxon>
        <taxon>Rosoideae incertae sedis</taxon>
        <taxon>Rosa</taxon>
    </lineage>
</organism>
<evidence type="ECO:0000313" key="1">
    <source>
        <dbReference type="EMBL" id="PRQ25933.1"/>
    </source>
</evidence>
<protein>
    <submittedName>
        <fullName evidence="1">Uncharacterized protein</fullName>
    </submittedName>
</protein>
<proteinExistence type="predicted"/>
<dbReference type="EMBL" id="PDCK01000044">
    <property type="protein sequence ID" value="PRQ25933.1"/>
    <property type="molecule type" value="Genomic_DNA"/>
</dbReference>
<dbReference type="Proteomes" id="UP000238479">
    <property type="component" value="Chromosome 6"/>
</dbReference>